<protein>
    <submittedName>
        <fullName evidence="2">Uncharacterized protein</fullName>
    </submittedName>
</protein>
<dbReference type="AlphaFoldDB" id="A0A2P8E5P8"/>
<keyword evidence="3" id="KW-1185">Reference proteome</keyword>
<organism evidence="2 3">
    <name type="scientific">Haloactinopolyspora alba</name>
    <dbReference type="NCBI Taxonomy" id="648780"/>
    <lineage>
        <taxon>Bacteria</taxon>
        <taxon>Bacillati</taxon>
        <taxon>Actinomycetota</taxon>
        <taxon>Actinomycetes</taxon>
        <taxon>Jiangellales</taxon>
        <taxon>Jiangellaceae</taxon>
        <taxon>Haloactinopolyspora</taxon>
    </lineage>
</organism>
<evidence type="ECO:0000313" key="2">
    <source>
        <dbReference type="EMBL" id="PSL04782.1"/>
    </source>
</evidence>
<reference evidence="2 3" key="1">
    <citation type="submission" date="2018-03" db="EMBL/GenBank/DDBJ databases">
        <title>Genomic Encyclopedia of Archaeal and Bacterial Type Strains, Phase II (KMG-II): from individual species to whole genera.</title>
        <authorList>
            <person name="Goeker M."/>
        </authorList>
    </citation>
    <scope>NUCLEOTIDE SEQUENCE [LARGE SCALE GENOMIC DNA]</scope>
    <source>
        <strain evidence="2 3">DSM 45211</strain>
    </source>
</reference>
<dbReference type="OrthoDB" id="5196362at2"/>
<gene>
    <name evidence="2" type="ORF">CLV30_105249</name>
</gene>
<name>A0A2P8E5P8_9ACTN</name>
<feature type="region of interest" description="Disordered" evidence="1">
    <location>
        <begin position="63"/>
        <end position="93"/>
    </location>
</feature>
<comment type="caution">
    <text evidence="2">The sequence shown here is derived from an EMBL/GenBank/DDBJ whole genome shotgun (WGS) entry which is preliminary data.</text>
</comment>
<sequence length="93" mass="10527">MTFDWDEFNKLTDEEKAAYMKAVREAALKEAEGKTFPPGSIAPEKARFQEGSQVIGHMNADGTVHYYSDDEKPTVREKPDQDDDSADEDGRRD</sequence>
<accession>A0A2P8E5P8</accession>
<dbReference type="EMBL" id="PYGE01000005">
    <property type="protein sequence ID" value="PSL04782.1"/>
    <property type="molecule type" value="Genomic_DNA"/>
</dbReference>
<evidence type="ECO:0000256" key="1">
    <source>
        <dbReference type="SAM" id="MobiDB-lite"/>
    </source>
</evidence>
<feature type="compositionally biased region" description="Basic and acidic residues" evidence="1">
    <location>
        <begin position="67"/>
        <end position="79"/>
    </location>
</feature>
<evidence type="ECO:0000313" key="3">
    <source>
        <dbReference type="Proteomes" id="UP000243528"/>
    </source>
</evidence>
<dbReference type="RefSeq" id="WP_106536967.1">
    <property type="nucleotide sequence ID" value="NZ_PYGE01000005.1"/>
</dbReference>
<proteinExistence type="predicted"/>
<dbReference type="Proteomes" id="UP000243528">
    <property type="component" value="Unassembled WGS sequence"/>
</dbReference>